<sequence length="306" mass="32160">MPPDGFVHAALIYQDADAYVAGVLPFLRAGLRDGTPVAVAVPGPRLGALRDALGAEGARVTWMDMADVGRNPGWIIPGVLRAFTDRHPGPGRARIVAEAVWPGRSALEYPACAQHEALVGLAFEGRDIALLCPFDAAGLAPSALDDARATHGWLGAGADARRSGGFAPERVLADCNTALPEPADAASLDFDRDALPALRRFACEHAAALGLGRRRVGELELAVNEMAANSVVHGGGRGRLRVWAEDGYVVCEIADAGRIRDPLAGRRPVAMSTDGGRGLLMVHHLADLVRVRSGPEGTAVRAYLRA</sequence>
<protein>
    <submittedName>
        <fullName evidence="4">Sensor histidine kinase</fullName>
    </submittedName>
</protein>
<dbReference type="InterPro" id="IPR050267">
    <property type="entry name" value="Anti-sigma-factor_SerPK"/>
</dbReference>
<dbReference type="NCBIfam" id="NF041045">
    <property type="entry name" value="RsbA_anti_sig"/>
    <property type="match status" value="1"/>
</dbReference>
<keyword evidence="5" id="KW-1185">Reference proteome</keyword>
<feature type="domain" description="MEDS" evidence="3">
    <location>
        <begin position="8"/>
        <end position="151"/>
    </location>
</feature>
<dbReference type="InterPro" id="IPR003594">
    <property type="entry name" value="HATPase_dom"/>
</dbReference>
<keyword evidence="1" id="KW-0723">Serine/threonine-protein kinase</keyword>
<dbReference type="Gene3D" id="3.30.565.10">
    <property type="entry name" value="Histidine kinase-like ATPase, C-terminal domain"/>
    <property type="match status" value="1"/>
</dbReference>
<dbReference type="GO" id="GO:0016301">
    <property type="term" value="F:kinase activity"/>
    <property type="evidence" value="ECO:0007669"/>
    <property type="project" value="UniProtKB-KW"/>
</dbReference>
<dbReference type="Pfam" id="PF13581">
    <property type="entry name" value="HATPase_c_2"/>
    <property type="match status" value="1"/>
</dbReference>
<dbReference type="InterPro" id="IPR036890">
    <property type="entry name" value="HATPase_C_sf"/>
</dbReference>
<accession>A0ABS7G303</accession>
<dbReference type="SUPFAM" id="SSF55874">
    <property type="entry name" value="ATPase domain of HSP90 chaperone/DNA topoisomerase II/histidine kinase"/>
    <property type="match status" value="1"/>
</dbReference>
<dbReference type="InterPro" id="IPR025847">
    <property type="entry name" value="MEDS_domain"/>
</dbReference>
<evidence type="ECO:0000259" key="2">
    <source>
        <dbReference type="Pfam" id="PF13581"/>
    </source>
</evidence>
<organism evidence="4 5">
    <name type="scientific">Actinomadura parmotrematis</name>
    <dbReference type="NCBI Taxonomy" id="2864039"/>
    <lineage>
        <taxon>Bacteria</taxon>
        <taxon>Bacillati</taxon>
        <taxon>Actinomycetota</taxon>
        <taxon>Actinomycetes</taxon>
        <taxon>Streptosporangiales</taxon>
        <taxon>Thermomonosporaceae</taxon>
        <taxon>Actinomadura</taxon>
    </lineage>
</organism>
<keyword evidence="4" id="KW-0418">Kinase</keyword>
<dbReference type="CDD" id="cd16936">
    <property type="entry name" value="HATPase_RsbW-like"/>
    <property type="match status" value="1"/>
</dbReference>
<reference evidence="4 5" key="1">
    <citation type="submission" date="2021-07" db="EMBL/GenBank/DDBJ databases">
        <title>Actinomadura sp. PM05-2 isolated from lichen.</title>
        <authorList>
            <person name="Somphong A."/>
            <person name="Phongsopitanun W."/>
            <person name="Tanasupawat S."/>
            <person name="Peongsungnone V."/>
        </authorList>
    </citation>
    <scope>NUCLEOTIDE SEQUENCE [LARGE SCALE GENOMIC DNA]</scope>
    <source>
        <strain evidence="4 5">PM05-2</strain>
    </source>
</reference>
<comment type="caution">
    <text evidence="4">The sequence shown here is derived from an EMBL/GenBank/DDBJ whole genome shotgun (WGS) entry which is preliminary data.</text>
</comment>
<feature type="domain" description="Histidine kinase/HSP90-like ATPase" evidence="2">
    <location>
        <begin position="192"/>
        <end position="302"/>
    </location>
</feature>
<keyword evidence="4" id="KW-0808">Transferase</keyword>
<evidence type="ECO:0000313" key="5">
    <source>
        <dbReference type="Proteomes" id="UP000774570"/>
    </source>
</evidence>
<evidence type="ECO:0000259" key="3">
    <source>
        <dbReference type="Pfam" id="PF14417"/>
    </source>
</evidence>
<dbReference type="PANTHER" id="PTHR35526">
    <property type="entry name" value="ANTI-SIGMA-F FACTOR RSBW-RELATED"/>
    <property type="match status" value="1"/>
</dbReference>
<dbReference type="PANTHER" id="PTHR35526:SF3">
    <property type="entry name" value="ANTI-SIGMA-F FACTOR RSBW"/>
    <property type="match status" value="1"/>
</dbReference>
<gene>
    <name evidence="4" type="ORF">K1Y72_32365</name>
</gene>
<proteinExistence type="predicted"/>
<dbReference type="Proteomes" id="UP000774570">
    <property type="component" value="Unassembled WGS sequence"/>
</dbReference>
<name>A0ABS7G303_9ACTN</name>
<dbReference type="Pfam" id="PF14417">
    <property type="entry name" value="MEDS"/>
    <property type="match status" value="1"/>
</dbReference>
<dbReference type="EMBL" id="JAIBOA010000030">
    <property type="protein sequence ID" value="MBW8487100.1"/>
    <property type="molecule type" value="Genomic_DNA"/>
</dbReference>
<evidence type="ECO:0000313" key="4">
    <source>
        <dbReference type="EMBL" id="MBW8487100.1"/>
    </source>
</evidence>
<evidence type="ECO:0000256" key="1">
    <source>
        <dbReference type="ARBA" id="ARBA00022527"/>
    </source>
</evidence>
<dbReference type="InterPro" id="IPR047718">
    <property type="entry name" value="RsbA-like_anti_sig"/>
</dbReference>